<dbReference type="PANTHER" id="PTHR48108">
    <property type="entry name" value="CBS DOMAIN-CONTAINING PROTEIN CBSX2, CHLOROPLASTIC"/>
    <property type="match status" value="1"/>
</dbReference>
<dbReference type="InterPro" id="IPR000644">
    <property type="entry name" value="CBS_dom"/>
</dbReference>
<dbReference type="EMBL" id="HBGG01042739">
    <property type="protein sequence ID" value="CAD9228834.1"/>
    <property type="molecule type" value="Transcribed_RNA"/>
</dbReference>
<dbReference type="Pfam" id="PF00571">
    <property type="entry name" value="CBS"/>
    <property type="match status" value="2"/>
</dbReference>
<accession>A0A7S1T9B7</accession>
<dbReference type="InterPro" id="IPR046342">
    <property type="entry name" value="CBS_dom_sf"/>
</dbReference>
<protein>
    <recommendedName>
        <fullName evidence="3">CBS domain-containing protein</fullName>
    </recommendedName>
</protein>
<name>A0A7S1T9B7_9CHLO</name>
<dbReference type="SMART" id="SM00116">
    <property type="entry name" value="CBS"/>
    <property type="match status" value="2"/>
</dbReference>
<dbReference type="PANTHER" id="PTHR48108:SF6">
    <property type="entry name" value="CBS DOMAIN-CONTAINING PROTEIN CBSX1, CHLOROPLASTIC"/>
    <property type="match status" value="1"/>
</dbReference>
<reference evidence="4" key="1">
    <citation type="submission" date="2021-01" db="EMBL/GenBank/DDBJ databases">
        <authorList>
            <person name="Corre E."/>
            <person name="Pelletier E."/>
            <person name="Niang G."/>
            <person name="Scheremetjew M."/>
            <person name="Finn R."/>
            <person name="Kale V."/>
            <person name="Holt S."/>
            <person name="Cochrane G."/>
            <person name="Meng A."/>
            <person name="Brown T."/>
            <person name="Cohen L."/>
        </authorList>
    </citation>
    <scope>NUCLEOTIDE SEQUENCE</scope>
    <source>
        <strain evidence="4">PLY429</strain>
    </source>
</reference>
<keyword evidence="2" id="KW-0129">CBS domain</keyword>
<evidence type="ECO:0000256" key="1">
    <source>
        <dbReference type="ARBA" id="ARBA00022737"/>
    </source>
</evidence>
<dbReference type="AlphaFoldDB" id="A0A7S1T9B7"/>
<dbReference type="SUPFAM" id="SSF54631">
    <property type="entry name" value="CBS-domain pair"/>
    <property type="match status" value="1"/>
</dbReference>
<organism evidence="4">
    <name type="scientific">Tetraselmis chuii</name>
    <dbReference type="NCBI Taxonomy" id="63592"/>
    <lineage>
        <taxon>Eukaryota</taxon>
        <taxon>Viridiplantae</taxon>
        <taxon>Chlorophyta</taxon>
        <taxon>core chlorophytes</taxon>
        <taxon>Chlorodendrophyceae</taxon>
        <taxon>Chlorodendrales</taxon>
        <taxon>Chlorodendraceae</taxon>
        <taxon>Tetraselmis</taxon>
    </lineage>
</organism>
<evidence type="ECO:0000256" key="2">
    <source>
        <dbReference type="PROSITE-ProRule" id="PRU00703"/>
    </source>
</evidence>
<sequence>MRTTTTLATAAPGRTALRAHAVSPKQRLEGHSAVGRGARLVPNNRRERCCSARAELTRQSSSAASVDGLGKECPPQGCLTDLSVEDIMISPCTALKAGDSYLDALSLMVNNGFSGLPVVDDDNKVVGVVSGYDILALDCTPGRMKGDNELFPSVDMDINFSSKEEMWAQFSQRKSVIAKETGRTIGEVMRTAATIYRAVSINDAADMMVHNKIHRIPVVGEDDTLVGIITRSDILKATLQDFRYYLNTKEE</sequence>
<proteinExistence type="predicted"/>
<evidence type="ECO:0000259" key="3">
    <source>
        <dbReference type="PROSITE" id="PS51371"/>
    </source>
</evidence>
<gene>
    <name evidence="4" type="ORF">TCHU04912_LOCUS22064</name>
</gene>
<evidence type="ECO:0000313" key="4">
    <source>
        <dbReference type="EMBL" id="CAD9228834.1"/>
    </source>
</evidence>
<keyword evidence="1" id="KW-0677">Repeat</keyword>
<feature type="domain" description="CBS" evidence="3">
    <location>
        <begin position="88"/>
        <end position="144"/>
    </location>
</feature>
<dbReference type="InterPro" id="IPR051462">
    <property type="entry name" value="CBS_domain-containing"/>
</dbReference>
<dbReference type="PROSITE" id="PS51371">
    <property type="entry name" value="CBS"/>
    <property type="match status" value="2"/>
</dbReference>
<dbReference type="Gene3D" id="3.10.580.10">
    <property type="entry name" value="CBS-domain"/>
    <property type="match status" value="1"/>
</dbReference>
<feature type="domain" description="CBS" evidence="3">
    <location>
        <begin position="188"/>
        <end position="246"/>
    </location>
</feature>